<evidence type="ECO:0000256" key="1">
    <source>
        <dbReference type="SAM" id="MobiDB-lite"/>
    </source>
</evidence>
<feature type="compositionally biased region" description="Polar residues" evidence="1">
    <location>
        <begin position="27"/>
        <end position="42"/>
    </location>
</feature>
<gene>
    <name evidence="3" type="ORF">IMW75_22195</name>
</gene>
<feature type="signal peptide" evidence="2">
    <location>
        <begin position="1"/>
        <end position="24"/>
    </location>
</feature>
<evidence type="ECO:0000313" key="3">
    <source>
        <dbReference type="EMBL" id="MBN3967977.1"/>
    </source>
</evidence>
<evidence type="ECO:0000256" key="2">
    <source>
        <dbReference type="SAM" id="SignalP"/>
    </source>
</evidence>
<evidence type="ECO:0000313" key="4">
    <source>
        <dbReference type="Proteomes" id="UP000772591"/>
    </source>
</evidence>
<accession>A0ABS3ALC5</accession>
<keyword evidence="4" id="KW-1185">Reference proteome</keyword>
<sequence>MMNRKIAVLTLAGVMSAFSLNAFAAGESTSGTPSADGTSQTRDPAPKATNADPDAASLPQGSDGNTTDNGPTPSGSKAGGADKAGGGSSSGGSGGS</sequence>
<dbReference type="EMBL" id="JADEVO010000039">
    <property type="protein sequence ID" value="MBN3967977.1"/>
    <property type="molecule type" value="Genomic_DNA"/>
</dbReference>
<dbReference type="RefSeq" id="WP_205893780.1">
    <property type="nucleotide sequence ID" value="NZ_JADEVO010000039.1"/>
</dbReference>
<proteinExistence type="predicted"/>
<name>A0ABS3ALC5_9PSED</name>
<evidence type="ECO:0008006" key="5">
    <source>
        <dbReference type="Google" id="ProtNLM"/>
    </source>
</evidence>
<reference evidence="3 4" key="1">
    <citation type="journal article" date="2021" name="Int. J. Syst. Evol. Microbiol.">
        <title>Pseudomonas piscium sp. nov., Pseudomonas pisciculturae sp. nov., Pseudomonas mucoides sp. nov. and Pseudomonas neuropathica sp. nov. isolated from rainbow trout.</title>
        <authorList>
            <person name="Duman M."/>
            <person name="Mulet M."/>
            <person name="Altun S."/>
            <person name="Saticioglu I.B."/>
            <person name="Gomila M."/>
            <person name="Lalucat J."/>
            <person name="Garcia-Valdes E."/>
        </authorList>
    </citation>
    <scope>NUCLEOTIDE SEQUENCE [LARGE SCALE GENOMIC DNA]</scope>
    <source>
        <strain evidence="3 4">LMG 28632</strain>
    </source>
</reference>
<comment type="caution">
    <text evidence="3">The sequence shown here is derived from an EMBL/GenBank/DDBJ whole genome shotgun (WGS) entry which is preliminary data.</text>
</comment>
<keyword evidence="2" id="KW-0732">Signal</keyword>
<organism evidence="3 4">
    <name type="scientific">Pseudomonas gregormendelii</name>
    <dbReference type="NCBI Taxonomy" id="1628277"/>
    <lineage>
        <taxon>Bacteria</taxon>
        <taxon>Pseudomonadati</taxon>
        <taxon>Pseudomonadota</taxon>
        <taxon>Gammaproteobacteria</taxon>
        <taxon>Pseudomonadales</taxon>
        <taxon>Pseudomonadaceae</taxon>
        <taxon>Pseudomonas</taxon>
    </lineage>
</organism>
<feature type="region of interest" description="Disordered" evidence="1">
    <location>
        <begin position="26"/>
        <end position="96"/>
    </location>
</feature>
<protein>
    <recommendedName>
        <fullName evidence="5">Serine protease</fullName>
    </recommendedName>
</protein>
<feature type="compositionally biased region" description="Gly residues" evidence="1">
    <location>
        <begin position="82"/>
        <end position="96"/>
    </location>
</feature>
<feature type="compositionally biased region" description="Polar residues" evidence="1">
    <location>
        <begin position="59"/>
        <end position="73"/>
    </location>
</feature>
<feature type="chain" id="PRO_5045443517" description="Serine protease" evidence="2">
    <location>
        <begin position="25"/>
        <end position="96"/>
    </location>
</feature>
<dbReference type="Proteomes" id="UP000772591">
    <property type="component" value="Unassembled WGS sequence"/>
</dbReference>